<dbReference type="SUPFAM" id="SSF74653">
    <property type="entry name" value="TolA/TonB C-terminal domain"/>
    <property type="match status" value="1"/>
</dbReference>
<organism evidence="11">
    <name type="scientific">uncultured Gemmatimonadota bacterium</name>
    <dbReference type="NCBI Taxonomy" id="203437"/>
    <lineage>
        <taxon>Bacteria</taxon>
        <taxon>Pseudomonadati</taxon>
        <taxon>Gemmatimonadota</taxon>
        <taxon>environmental samples</taxon>
    </lineage>
</organism>
<dbReference type="GO" id="GO:0055085">
    <property type="term" value="P:transmembrane transport"/>
    <property type="evidence" value="ECO:0007669"/>
    <property type="project" value="InterPro"/>
</dbReference>
<dbReference type="PROSITE" id="PS51257">
    <property type="entry name" value="PROKAR_LIPOPROTEIN"/>
    <property type="match status" value="1"/>
</dbReference>
<dbReference type="GO" id="GO:0031992">
    <property type="term" value="F:energy transducer activity"/>
    <property type="evidence" value="ECO:0007669"/>
    <property type="project" value="TreeGrafter"/>
</dbReference>
<evidence type="ECO:0000256" key="1">
    <source>
        <dbReference type="ARBA" id="ARBA00004383"/>
    </source>
</evidence>
<accession>A0A6J4LLC1</accession>
<evidence type="ECO:0000256" key="4">
    <source>
        <dbReference type="ARBA" id="ARBA00022475"/>
    </source>
</evidence>
<evidence type="ECO:0000256" key="2">
    <source>
        <dbReference type="ARBA" id="ARBA00006555"/>
    </source>
</evidence>
<proteinExistence type="inferred from homology"/>
<dbReference type="PROSITE" id="PS52015">
    <property type="entry name" value="TONB_CTD"/>
    <property type="match status" value="1"/>
</dbReference>
<keyword evidence="7" id="KW-0653">Protein transport</keyword>
<evidence type="ECO:0000313" key="11">
    <source>
        <dbReference type="EMBL" id="CAA9336616.1"/>
    </source>
</evidence>
<evidence type="ECO:0000256" key="5">
    <source>
        <dbReference type="ARBA" id="ARBA00022519"/>
    </source>
</evidence>
<evidence type="ECO:0000256" key="8">
    <source>
        <dbReference type="ARBA" id="ARBA00022989"/>
    </source>
</evidence>
<keyword evidence="4" id="KW-1003">Cell membrane</keyword>
<evidence type="ECO:0000256" key="3">
    <source>
        <dbReference type="ARBA" id="ARBA00022448"/>
    </source>
</evidence>
<dbReference type="PANTHER" id="PTHR33446:SF2">
    <property type="entry name" value="PROTEIN TONB"/>
    <property type="match status" value="1"/>
</dbReference>
<comment type="similarity">
    <text evidence="2">Belongs to the TonB family.</text>
</comment>
<dbReference type="AlphaFoldDB" id="A0A6J4LLC1"/>
<dbReference type="InterPro" id="IPR037682">
    <property type="entry name" value="TonB_C"/>
</dbReference>
<dbReference type="NCBIfam" id="TIGR01352">
    <property type="entry name" value="tonB_Cterm"/>
    <property type="match status" value="1"/>
</dbReference>
<dbReference type="EMBL" id="CADCTV010000508">
    <property type="protein sequence ID" value="CAA9336616.1"/>
    <property type="molecule type" value="Genomic_DNA"/>
</dbReference>
<dbReference type="InterPro" id="IPR006260">
    <property type="entry name" value="TonB/TolA_C"/>
</dbReference>
<keyword evidence="9" id="KW-0472">Membrane</keyword>
<keyword evidence="8" id="KW-1133">Transmembrane helix</keyword>
<reference evidence="11" key="1">
    <citation type="submission" date="2020-02" db="EMBL/GenBank/DDBJ databases">
        <authorList>
            <person name="Meier V. D."/>
        </authorList>
    </citation>
    <scope>NUCLEOTIDE SEQUENCE</scope>
    <source>
        <strain evidence="11">AVDCRST_MAG89</strain>
    </source>
</reference>
<sequence>MNRFSAVLLALTALAACEREPVVETAPRQLTPPPFQYPEELWDAGVQGKTVLSIRVNVQGTVDSVKVDTTSGHKGFDSAAVAGTRDLRFAPATRGGAPVARWVVLPVEFQIEPSDSAAKSASDAATP</sequence>
<evidence type="ECO:0000256" key="7">
    <source>
        <dbReference type="ARBA" id="ARBA00022927"/>
    </source>
</evidence>
<comment type="subcellular location">
    <subcellularLocation>
        <location evidence="1">Cell inner membrane</location>
        <topology evidence="1">Single-pass membrane protein</topology>
        <orientation evidence="1">Periplasmic side</orientation>
    </subcellularLocation>
</comment>
<dbReference type="Pfam" id="PF03544">
    <property type="entry name" value="TonB_C"/>
    <property type="match status" value="1"/>
</dbReference>
<evidence type="ECO:0000259" key="10">
    <source>
        <dbReference type="PROSITE" id="PS52015"/>
    </source>
</evidence>
<name>A0A6J4LLC1_9BACT</name>
<gene>
    <name evidence="11" type="ORF">AVDCRST_MAG89-2421</name>
</gene>
<dbReference type="Gene3D" id="3.30.1150.10">
    <property type="match status" value="1"/>
</dbReference>
<dbReference type="GO" id="GO:0098797">
    <property type="term" value="C:plasma membrane protein complex"/>
    <property type="evidence" value="ECO:0007669"/>
    <property type="project" value="TreeGrafter"/>
</dbReference>
<keyword evidence="3" id="KW-0813">Transport</keyword>
<keyword evidence="5" id="KW-0997">Cell inner membrane</keyword>
<keyword evidence="6" id="KW-0812">Transmembrane</keyword>
<evidence type="ECO:0000256" key="6">
    <source>
        <dbReference type="ARBA" id="ARBA00022692"/>
    </source>
</evidence>
<evidence type="ECO:0000256" key="9">
    <source>
        <dbReference type="ARBA" id="ARBA00023136"/>
    </source>
</evidence>
<dbReference type="PANTHER" id="PTHR33446">
    <property type="entry name" value="PROTEIN TONB-RELATED"/>
    <property type="match status" value="1"/>
</dbReference>
<dbReference type="GO" id="GO:0015031">
    <property type="term" value="P:protein transport"/>
    <property type="evidence" value="ECO:0007669"/>
    <property type="project" value="UniProtKB-KW"/>
</dbReference>
<dbReference type="InterPro" id="IPR051045">
    <property type="entry name" value="TonB-dependent_transducer"/>
</dbReference>
<feature type="domain" description="TonB C-terminal" evidence="10">
    <location>
        <begin position="22"/>
        <end position="118"/>
    </location>
</feature>
<protein>
    <recommendedName>
        <fullName evidence="10">TonB C-terminal domain-containing protein</fullName>
    </recommendedName>
</protein>